<name>A0A7W4KDZ4_9PROT</name>
<gene>
    <name evidence="1" type="ORF">HLH27_08965</name>
</gene>
<dbReference type="EMBL" id="JABEQK010000005">
    <property type="protein sequence ID" value="MBB2205146.1"/>
    <property type="molecule type" value="Genomic_DNA"/>
</dbReference>
<dbReference type="RefSeq" id="WP_182949673.1">
    <property type="nucleotide sequence ID" value="NZ_JABEQK010000005.1"/>
</dbReference>
<sequence length="85" mass="9630">MAAESETGIAKDRFHSPPSSMACLDVPAKNIFFFRIISALSRLLSSQSMNLASFFLAAWRSPGHSARTAIHRCLQFFLLFLRFYE</sequence>
<comment type="caution">
    <text evidence="1">The sequence shown here is derived from an EMBL/GenBank/DDBJ whole genome shotgun (WGS) entry which is preliminary data.</text>
</comment>
<organism evidence="1 2">
    <name type="scientific">Gluconacetobacter takamatsuzukensis</name>
    <dbReference type="NCBI Taxonomy" id="1286190"/>
    <lineage>
        <taxon>Bacteria</taxon>
        <taxon>Pseudomonadati</taxon>
        <taxon>Pseudomonadota</taxon>
        <taxon>Alphaproteobacteria</taxon>
        <taxon>Acetobacterales</taxon>
        <taxon>Acetobacteraceae</taxon>
        <taxon>Gluconacetobacter</taxon>
    </lineage>
</organism>
<proteinExistence type="predicted"/>
<evidence type="ECO:0000313" key="2">
    <source>
        <dbReference type="Proteomes" id="UP000540556"/>
    </source>
</evidence>
<reference evidence="1 2" key="1">
    <citation type="submission" date="2020-04" db="EMBL/GenBank/DDBJ databases">
        <title>Description of novel Gluconacetobacter.</title>
        <authorList>
            <person name="Sombolestani A."/>
        </authorList>
    </citation>
    <scope>NUCLEOTIDE SEQUENCE [LARGE SCALE GENOMIC DNA]</scope>
    <source>
        <strain evidence="1 2">LMG 27800</strain>
    </source>
</reference>
<evidence type="ECO:0000313" key="1">
    <source>
        <dbReference type="EMBL" id="MBB2205146.1"/>
    </source>
</evidence>
<dbReference type="AlphaFoldDB" id="A0A7W4KDZ4"/>
<accession>A0A7W4KDZ4</accession>
<dbReference type="Proteomes" id="UP000540556">
    <property type="component" value="Unassembled WGS sequence"/>
</dbReference>
<protein>
    <submittedName>
        <fullName evidence="1">Uncharacterized protein</fullName>
    </submittedName>
</protein>
<keyword evidence="2" id="KW-1185">Reference proteome</keyword>